<accession>A0A5B0RHD4</accession>
<evidence type="ECO:0000313" key="4">
    <source>
        <dbReference type="Proteomes" id="UP000325313"/>
    </source>
</evidence>
<feature type="transmembrane region" description="Helical" evidence="2">
    <location>
        <begin position="12"/>
        <end position="41"/>
    </location>
</feature>
<keyword evidence="2" id="KW-0812">Transmembrane</keyword>
<gene>
    <name evidence="3" type="ORF">PGTUg99_028153</name>
</gene>
<evidence type="ECO:0000256" key="1">
    <source>
        <dbReference type="SAM" id="MobiDB-lite"/>
    </source>
</evidence>
<comment type="caution">
    <text evidence="3">The sequence shown here is derived from an EMBL/GenBank/DDBJ whole genome shotgun (WGS) entry which is preliminary data.</text>
</comment>
<feature type="compositionally biased region" description="Low complexity" evidence="1">
    <location>
        <begin position="69"/>
        <end position="84"/>
    </location>
</feature>
<feature type="compositionally biased region" description="Basic and acidic residues" evidence="1">
    <location>
        <begin position="52"/>
        <end position="66"/>
    </location>
</feature>
<keyword evidence="2" id="KW-0472">Membrane</keyword>
<proteinExistence type="predicted"/>
<organism evidence="3 4">
    <name type="scientific">Puccinia graminis f. sp. tritici</name>
    <dbReference type="NCBI Taxonomy" id="56615"/>
    <lineage>
        <taxon>Eukaryota</taxon>
        <taxon>Fungi</taxon>
        <taxon>Dikarya</taxon>
        <taxon>Basidiomycota</taxon>
        <taxon>Pucciniomycotina</taxon>
        <taxon>Pucciniomycetes</taxon>
        <taxon>Pucciniales</taxon>
        <taxon>Pucciniaceae</taxon>
        <taxon>Puccinia</taxon>
    </lineage>
</organism>
<dbReference type="EMBL" id="VDEP01000204">
    <property type="protein sequence ID" value="KAA1124353.1"/>
    <property type="molecule type" value="Genomic_DNA"/>
</dbReference>
<feature type="region of interest" description="Disordered" evidence="1">
    <location>
        <begin position="50"/>
        <end position="85"/>
    </location>
</feature>
<protein>
    <submittedName>
        <fullName evidence="3">Uncharacterized protein</fullName>
    </submittedName>
</protein>
<sequence>MIFLAGLLNRSSLSFILVSVVRLISIVAILFAFAMEIYLIVVNIQGVHRHSHDSSADSGSQKRDLTPKSNSTTSPSALSPSTSACGYIDETNVPTTFGYVIQTSV</sequence>
<name>A0A5B0RHD4_PUCGR</name>
<dbReference type="Proteomes" id="UP000325313">
    <property type="component" value="Unassembled WGS sequence"/>
</dbReference>
<reference evidence="3 4" key="1">
    <citation type="submission" date="2019-05" db="EMBL/GenBank/DDBJ databases">
        <title>Emergence of the Ug99 lineage of the wheat stem rust pathogen through somatic hybridization.</title>
        <authorList>
            <person name="Li F."/>
            <person name="Upadhyaya N.M."/>
            <person name="Sperschneider J."/>
            <person name="Matny O."/>
            <person name="Nguyen-Phuc H."/>
            <person name="Mago R."/>
            <person name="Raley C."/>
            <person name="Miller M.E."/>
            <person name="Silverstein K.A.T."/>
            <person name="Henningsen E."/>
            <person name="Hirsch C.D."/>
            <person name="Visser B."/>
            <person name="Pretorius Z.A."/>
            <person name="Steffenson B.J."/>
            <person name="Schwessinger B."/>
            <person name="Dodds P.N."/>
            <person name="Figueroa M."/>
        </authorList>
    </citation>
    <scope>NUCLEOTIDE SEQUENCE [LARGE SCALE GENOMIC DNA]</scope>
    <source>
        <strain evidence="3 4">Ug99</strain>
    </source>
</reference>
<dbReference type="AlphaFoldDB" id="A0A5B0RHD4"/>
<evidence type="ECO:0000256" key="2">
    <source>
        <dbReference type="SAM" id="Phobius"/>
    </source>
</evidence>
<evidence type="ECO:0000313" key="3">
    <source>
        <dbReference type="EMBL" id="KAA1124353.1"/>
    </source>
</evidence>
<keyword evidence="2" id="KW-1133">Transmembrane helix</keyword>